<evidence type="ECO:0000313" key="2">
    <source>
        <dbReference type="EMBL" id="KAF7417671.1"/>
    </source>
</evidence>
<name>A0A834NTE4_VESGE</name>
<organism evidence="2 3">
    <name type="scientific">Vespula germanica</name>
    <name type="common">German yellow jacket</name>
    <name type="synonym">Paravespula germanica</name>
    <dbReference type="NCBI Taxonomy" id="30212"/>
    <lineage>
        <taxon>Eukaryota</taxon>
        <taxon>Metazoa</taxon>
        <taxon>Ecdysozoa</taxon>
        <taxon>Arthropoda</taxon>
        <taxon>Hexapoda</taxon>
        <taxon>Insecta</taxon>
        <taxon>Pterygota</taxon>
        <taxon>Neoptera</taxon>
        <taxon>Endopterygota</taxon>
        <taxon>Hymenoptera</taxon>
        <taxon>Apocrita</taxon>
        <taxon>Aculeata</taxon>
        <taxon>Vespoidea</taxon>
        <taxon>Vespidae</taxon>
        <taxon>Vespinae</taxon>
        <taxon>Vespula</taxon>
    </lineage>
</organism>
<dbReference type="AlphaFoldDB" id="A0A834NTE4"/>
<protein>
    <submittedName>
        <fullName evidence="2">Uncharacterized protein</fullName>
    </submittedName>
</protein>
<dbReference type="EMBL" id="JACSDZ010000001">
    <property type="protein sequence ID" value="KAF7417671.1"/>
    <property type="molecule type" value="Genomic_DNA"/>
</dbReference>
<feature type="compositionally biased region" description="Polar residues" evidence="1">
    <location>
        <begin position="1"/>
        <end position="13"/>
    </location>
</feature>
<comment type="caution">
    <text evidence="2">The sequence shown here is derived from an EMBL/GenBank/DDBJ whole genome shotgun (WGS) entry which is preliminary data.</text>
</comment>
<gene>
    <name evidence="2" type="ORF">HZH68_000324</name>
</gene>
<sequence length="158" mass="18266">MTLSASQLVSTRSSNKKQRARTIEDYDEGISIITIGNPPGLHQQRNVLHHHLTAGYHGSHNFIQERDQGILFRRLLPSSKYVRDHRSVSRYSWQELLVKRPAEVVDKKFSRDSSELTVLPDVLDKFILDGREPTVFAIFTWIHPTPSIRSSRYAKAWE</sequence>
<proteinExistence type="predicted"/>
<evidence type="ECO:0000313" key="3">
    <source>
        <dbReference type="Proteomes" id="UP000617340"/>
    </source>
</evidence>
<evidence type="ECO:0000256" key="1">
    <source>
        <dbReference type="SAM" id="MobiDB-lite"/>
    </source>
</evidence>
<reference evidence="2" key="1">
    <citation type="journal article" date="2020" name="G3 (Bethesda)">
        <title>High-Quality Assemblies for Three Invasive Social Wasps from the &lt;i&gt;Vespula&lt;/i&gt; Genus.</title>
        <authorList>
            <person name="Harrop T.W.R."/>
            <person name="Guhlin J."/>
            <person name="McLaughlin G.M."/>
            <person name="Permina E."/>
            <person name="Stockwell P."/>
            <person name="Gilligan J."/>
            <person name="Le Lec M.F."/>
            <person name="Gruber M.A.M."/>
            <person name="Quinn O."/>
            <person name="Lovegrove M."/>
            <person name="Duncan E.J."/>
            <person name="Remnant E.J."/>
            <person name="Van Eeckhoven J."/>
            <person name="Graham B."/>
            <person name="Knapp R.A."/>
            <person name="Langford K.W."/>
            <person name="Kronenberg Z."/>
            <person name="Press M.O."/>
            <person name="Eacker S.M."/>
            <person name="Wilson-Rankin E.E."/>
            <person name="Purcell J."/>
            <person name="Lester P.J."/>
            <person name="Dearden P.K."/>
        </authorList>
    </citation>
    <scope>NUCLEOTIDE SEQUENCE</scope>
    <source>
        <strain evidence="2">Linc-1</strain>
    </source>
</reference>
<keyword evidence="3" id="KW-1185">Reference proteome</keyword>
<feature type="region of interest" description="Disordered" evidence="1">
    <location>
        <begin position="1"/>
        <end position="21"/>
    </location>
</feature>
<dbReference type="Proteomes" id="UP000617340">
    <property type="component" value="Unassembled WGS sequence"/>
</dbReference>
<accession>A0A834NTE4</accession>